<dbReference type="PATRIC" id="fig|993517.3.peg.5133"/>
<dbReference type="InterPro" id="IPR021215">
    <property type="entry name" value="DUF2752"/>
</dbReference>
<name>K5E2K8_RHOBT</name>
<feature type="transmembrane region" description="Helical" evidence="1">
    <location>
        <begin position="129"/>
        <end position="150"/>
    </location>
</feature>
<evidence type="ECO:0008006" key="4">
    <source>
        <dbReference type="Google" id="ProtNLM"/>
    </source>
</evidence>
<dbReference type="Pfam" id="PF10825">
    <property type="entry name" value="DUF2752"/>
    <property type="match status" value="1"/>
</dbReference>
<keyword evidence="1" id="KW-0472">Membrane</keyword>
<comment type="caution">
    <text evidence="2">The sequence shown here is derived from an EMBL/GenBank/DDBJ whole genome shotgun (WGS) entry which is preliminary data.</text>
</comment>
<reference evidence="2 3" key="1">
    <citation type="journal article" date="2013" name="Mar. Genomics">
        <title>Expression of sulfatases in Rhodopirellula baltica and the diversity of sulfatases in the genus Rhodopirellula.</title>
        <authorList>
            <person name="Wegner C.E."/>
            <person name="Richter-Heitmann T."/>
            <person name="Klindworth A."/>
            <person name="Klockow C."/>
            <person name="Richter M."/>
            <person name="Achstetter T."/>
            <person name="Glockner F.O."/>
            <person name="Harder J."/>
        </authorList>
    </citation>
    <scope>NUCLEOTIDE SEQUENCE [LARGE SCALE GENOMIC DNA]</scope>
    <source>
        <strain evidence="2 3">SH28</strain>
    </source>
</reference>
<keyword evidence="1" id="KW-1133">Transmembrane helix</keyword>
<protein>
    <recommendedName>
        <fullName evidence="4">DUF2752 domain-containing protein</fullName>
    </recommendedName>
</protein>
<keyword evidence="1" id="KW-0812">Transmembrane</keyword>
<evidence type="ECO:0000313" key="2">
    <source>
        <dbReference type="EMBL" id="EKK00016.1"/>
    </source>
</evidence>
<evidence type="ECO:0000313" key="3">
    <source>
        <dbReference type="Proteomes" id="UP000007993"/>
    </source>
</evidence>
<proteinExistence type="predicted"/>
<accession>K5E2K8</accession>
<gene>
    <name evidence="2" type="ORF">RBSH_04723</name>
</gene>
<dbReference type="AlphaFoldDB" id="K5E2K8"/>
<sequence length="186" mass="19727">MLVCFRWACFGADGRLGVEFEAESSASSGGVDFDCIDVGCARPLVGLSGESCGFGVRGLVAVWVLVGGGLLGVARSLSPASAGLGTHQQLGLPPCSMRMLFGVRCPACGMTTSWSWLTRGDLVASASANLSGMLLGFFVLVLLVLGLRLVWYGRCLSRRVNWWVGFGVVFLGVLSVAEWLVRLQFD</sequence>
<evidence type="ECO:0000256" key="1">
    <source>
        <dbReference type="SAM" id="Phobius"/>
    </source>
</evidence>
<organism evidence="2 3">
    <name type="scientific">Rhodopirellula baltica SH28</name>
    <dbReference type="NCBI Taxonomy" id="993517"/>
    <lineage>
        <taxon>Bacteria</taxon>
        <taxon>Pseudomonadati</taxon>
        <taxon>Planctomycetota</taxon>
        <taxon>Planctomycetia</taxon>
        <taxon>Pirellulales</taxon>
        <taxon>Pirellulaceae</taxon>
        <taxon>Rhodopirellula</taxon>
    </lineage>
</organism>
<feature type="transmembrane region" description="Helical" evidence="1">
    <location>
        <begin position="162"/>
        <end position="181"/>
    </location>
</feature>
<dbReference type="EMBL" id="AMCW01000135">
    <property type="protein sequence ID" value="EKK00016.1"/>
    <property type="molecule type" value="Genomic_DNA"/>
</dbReference>
<dbReference type="Proteomes" id="UP000007993">
    <property type="component" value="Unassembled WGS sequence"/>
</dbReference>
<feature type="transmembrane region" description="Helical" evidence="1">
    <location>
        <begin position="54"/>
        <end position="74"/>
    </location>
</feature>